<gene>
    <name evidence="1" type="ORF">HMPREF9473_00717</name>
</gene>
<dbReference type="GO" id="GO:0015774">
    <property type="term" value="P:polysaccharide transport"/>
    <property type="evidence" value="ECO:0007669"/>
    <property type="project" value="InterPro"/>
</dbReference>
<keyword evidence="2" id="KW-1185">Reference proteome</keyword>
<evidence type="ECO:0008006" key="3">
    <source>
        <dbReference type="Google" id="ProtNLM"/>
    </source>
</evidence>
<dbReference type="Pfam" id="PF05159">
    <property type="entry name" value="Capsule_synth"/>
    <property type="match status" value="1"/>
</dbReference>
<dbReference type="InterPro" id="IPR007833">
    <property type="entry name" value="Capsule_polysaccharide_synth"/>
</dbReference>
<protein>
    <recommendedName>
        <fullName evidence="3">Capsule polysaccharide biosynthesis protein</fullName>
    </recommendedName>
</protein>
<dbReference type="PATRIC" id="fig|742737.3.peg.717"/>
<dbReference type="HOGENOM" id="CLU_577191_0_0_9"/>
<evidence type="ECO:0000313" key="2">
    <source>
        <dbReference type="Proteomes" id="UP000005384"/>
    </source>
</evidence>
<dbReference type="OrthoDB" id="5448633at2"/>
<name>G5IB40_9FIRM</name>
<dbReference type="EMBL" id="ADLN01000005">
    <property type="protein sequence ID" value="EHI61355.1"/>
    <property type="molecule type" value="Genomic_DNA"/>
</dbReference>
<dbReference type="GO" id="GO:0000271">
    <property type="term" value="P:polysaccharide biosynthetic process"/>
    <property type="evidence" value="ECO:0007669"/>
    <property type="project" value="InterPro"/>
</dbReference>
<evidence type="ECO:0000313" key="1">
    <source>
        <dbReference type="EMBL" id="EHI61355.1"/>
    </source>
</evidence>
<reference evidence="1 2" key="1">
    <citation type="submission" date="2011-08" db="EMBL/GenBank/DDBJ databases">
        <title>The Genome Sequence of Clostridium hathewayi WAL-18680.</title>
        <authorList>
            <consortium name="The Broad Institute Genome Sequencing Platform"/>
            <person name="Earl A."/>
            <person name="Ward D."/>
            <person name="Feldgarden M."/>
            <person name="Gevers D."/>
            <person name="Finegold S.M."/>
            <person name="Summanen P.H."/>
            <person name="Molitoris D.R."/>
            <person name="Song M."/>
            <person name="Daigneault M."/>
            <person name="Allen-Vercoe E."/>
            <person name="Young S.K."/>
            <person name="Zeng Q."/>
            <person name="Gargeya S."/>
            <person name="Fitzgerald M."/>
            <person name="Haas B."/>
            <person name="Abouelleil A."/>
            <person name="Alvarado L."/>
            <person name="Arachchi H.M."/>
            <person name="Berlin A."/>
            <person name="Brown A."/>
            <person name="Chapman S.B."/>
            <person name="Chen Z."/>
            <person name="Dunbar C."/>
            <person name="Freedman E."/>
            <person name="Gearin G."/>
            <person name="Gellesch M."/>
            <person name="Goldberg J."/>
            <person name="Griggs A."/>
            <person name="Gujja S."/>
            <person name="Heiman D."/>
            <person name="Howarth C."/>
            <person name="Larson L."/>
            <person name="Lui A."/>
            <person name="MacDonald P.J.P."/>
            <person name="Montmayeur A."/>
            <person name="Murphy C."/>
            <person name="Neiman D."/>
            <person name="Pearson M."/>
            <person name="Priest M."/>
            <person name="Roberts A."/>
            <person name="Saif S."/>
            <person name="Shea T."/>
            <person name="Shenoy N."/>
            <person name="Sisk P."/>
            <person name="Stolte C."/>
            <person name="Sykes S."/>
            <person name="Wortman J."/>
            <person name="Nusbaum C."/>
            <person name="Birren B."/>
        </authorList>
    </citation>
    <scope>NUCLEOTIDE SEQUENCE [LARGE SCALE GENOMIC DNA]</scope>
    <source>
        <strain evidence="1 2">WAL-18680</strain>
    </source>
</reference>
<dbReference type="RefSeq" id="WP_006778703.1">
    <property type="nucleotide sequence ID" value="NZ_CP040506.1"/>
</dbReference>
<proteinExistence type="predicted"/>
<sequence length="473" mass="56496">MYNVCFMARPSYDKFSANIYASIKDRYDNNIKGYFITMNDKESSYIHNELGNDNIIICEVSKYFKENWEKFTFNWFCEFEKKYDCSPLWSYVYTDRFLINRDYEYVVKITVGYFMFFEDLFTKNEINFFYDETIATLQSYIGYLVGKKLKVKYLCQMTARGGLDASYHYFIDEPFQMDMLFDNKYQTNQYSVEEVNKAEDYLTEFEKTDIKPVNMAFTGQRPHMSLRYFLCPVKYLNRRISKYSNDKYNYMYYQDYKMAMDPIKFYFRYLKSQKFYQKADYSRKYVYFPLHYQPEASTIVCAPKYEKQLYFIDSWAKSLPADTVLYVKEHYALLGNRDISFYKELEKYPNVILINPWESSRSLIENAIAVTTLTGTAGWEAMMLRKPVFLGGEIYFSNAPGVIKIKDIYYNYLPLINGWKQPQRSEIIKYLCEYFRTLRKGNVYSADPASLSKENINLVADSLVQQMNIILNA</sequence>
<dbReference type="Proteomes" id="UP000005384">
    <property type="component" value="Unassembled WGS sequence"/>
</dbReference>
<dbReference type="AlphaFoldDB" id="G5IB40"/>
<accession>G5IB40</accession>
<organism evidence="1 2">
    <name type="scientific">Hungatella hathewayi WAL-18680</name>
    <dbReference type="NCBI Taxonomy" id="742737"/>
    <lineage>
        <taxon>Bacteria</taxon>
        <taxon>Bacillati</taxon>
        <taxon>Bacillota</taxon>
        <taxon>Clostridia</taxon>
        <taxon>Lachnospirales</taxon>
        <taxon>Lachnospiraceae</taxon>
        <taxon>Hungatella</taxon>
    </lineage>
</organism>
<comment type="caution">
    <text evidence="1">The sequence shown here is derived from an EMBL/GenBank/DDBJ whole genome shotgun (WGS) entry which is preliminary data.</text>
</comment>